<feature type="domain" description="DUF2007" evidence="1">
    <location>
        <begin position="1"/>
        <end position="65"/>
    </location>
</feature>
<dbReference type="Pfam" id="PF09413">
    <property type="entry name" value="DUF2007"/>
    <property type="match status" value="1"/>
</dbReference>
<protein>
    <recommendedName>
        <fullName evidence="1">DUF2007 domain-containing protein</fullName>
    </recommendedName>
</protein>
<keyword evidence="3" id="KW-1185">Reference proteome</keyword>
<comment type="caution">
    <text evidence="2">The sequence shown here is derived from an EMBL/GenBank/DDBJ whole genome shotgun (WGS) entry which is preliminary data.</text>
</comment>
<name>A0A0A1YEK0_9PSED</name>
<accession>A0A0A1YEK0</accession>
<gene>
    <name evidence="2" type="ORF">TMS3_0118705</name>
</gene>
<reference evidence="2 3" key="1">
    <citation type="journal article" date="2014" name="Genome Announc.">
        <title>Draft Genome Sequence of Petroleum Oil-Degrading Marine Bacterium Pseudomonas taeanensis Strain MS-3, Isolated from a Crude Oil-Contaminated Seashore.</title>
        <authorList>
            <person name="Lee S.Y."/>
            <person name="Kim S.H."/>
            <person name="Lee D.G."/>
            <person name="Shin S."/>
            <person name="Yun S.H."/>
            <person name="Choi C.W."/>
            <person name="Chung Y.H."/>
            <person name="Choi J.S."/>
            <person name="Kahng H.Y."/>
            <person name="Kim S.I."/>
        </authorList>
    </citation>
    <scope>NUCLEOTIDE SEQUENCE [LARGE SCALE GENOMIC DNA]</scope>
    <source>
        <strain evidence="2 3">MS-3</strain>
    </source>
</reference>
<dbReference type="OrthoDB" id="6197669at2"/>
<evidence type="ECO:0000313" key="2">
    <source>
        <dbReference type="EMBL" id="KFX68277.1"/>
    </source>
</evidence>
<proteinExistence type="predicted"/>
<sequence>MQRIYEPQDLMEGELLLTMLASEGIEAHLSGRHLVGGIGELPICGLLGVMVDDLQAERAQQLIAAYNAAQPLPSDEPEDTQGVLIC</sequence>
<dbReference type="eggNOG" id="ENOG5033DJM">
    <property type="taxonomic scope" value="Bacteria"/>
</dbReference>
<evidence type="ECO:0000259" key="1">
    <source>
        <dbReference type="Pfam" id="PF09413"/>
    </source>
</evidence>
<evidence type="ECO:0000313" key="3">
    <source>
        <dbReference type="Proteomes" id="UP000030063"/>
    </source>
</evidence>
<organism evidence="2 3">
    <name type="scientific">Pseudomonas taeanensis MS-3</name>
    <dbReference type="NCBI Taxonomy" id="1395571"/>
    <lineage>
        <taxon>Bacteria</taxon>
        <taxon>Pseudomonadati</taxon>
        <taxon>Pseudomonadota</taxon>
        <taxon>Gammaproteobacteria</taxon>
        <taxon>Pseudomonadales</taxon>
        <taxon>Pseudomonadaceae</taxon>
        <taxon>Pseudomonas</taxon>
    </lineage>
</organism>
<dbReference type="STRING" id="1395571.TMS3_0118705"/>
<dbReference type="Proteomes" id="UP000030063">
    <property type="component" value="Unassembled WGS sequence"/>
</dbReference>
<dbReference type="Gene3D" id="3.30.70.790">
    <property type="entry name" value="UreE, C-terminal domain"/>
    <property type="match status" value="1"/>
</dbReference>
<dbReference type="AlphaFoldDB" id="A0A0A1YEK0"/>
<dbReference type="EMBL" id="AWSQ01000006">
    <property type="protein sequence ID" value="KFX68277.1"/>
    <property type="molecule type" value="Genomic_DNA"/>
</dbReference>
<dbReference type="RefSeq" id="WP_025166726.1">
    <property type="nucleotide sequence ID" value="NZ_AWSQ01000006.1"/>
</dbReference>
<dbReference type="InterPro" id="IPR018551">
    <property type="entry name" value="DUF2007"/>
</dbReference>